<dbReference type="InterPro" id="IPR002052">
    <property type="entry name" value="DNA_methylase_N6_adenine_CS"/>
</dbReference>
<dbReference type="SUPFAM" id="SSF53335">
    <property type="entry name" value="S-adenosyl-L-methionine-dependent methyltransferases"/>
    <property type="match status" value="1"/>
</dbReference>
<feature type="binding site" evidence="5">
    <location>
        <position position="143"/>
    </location>
    <ligand>
        <name>S-adenosyl-L-methionine</name>
        <dbReference type="ChEBI" id="CHEBI:59789"/>
    </ligand>
</feature>
<keyword evidence="2 5" id="KW-0808">Transferase</keyword>
<feature type="domain" description="Release factor glutamine methyltransferase N-terminal" evidence="7">
    <location>
        <begin position="9"/>
        <end position="76"/>
    </location>
</feature>
<dbReference type="InterPro" id="IPR007848">
    <property type="entry name" value="Small_mtfrase_dom"/>
</dbReference>
<name>A0A0R1TS46_9LACO</name>
<dbReference type="eggNOG" id="COG2890">
    <property type="taxonomic scope" value="Bacteria"/>
</dbReference>
<feature type="domain" description="Methyltransferase small" evidence="6">
    <location>
        <begin position="112"/>
        <end position="192"/>
    </location>
</feature>
<dbReference type="PANTHER" id="PTHR18895">
    <property type="entry name" value="HEMK METHYLTRANSFERASE"/>
    <property type="match status" value="1"/>
</dbReference>
<evidence type="ECO:0000256" key="3">
    <source>
        <dbReference type="ARBA" id="ARBA00022691"/>
    </source>
</evidence>
<keyword evidence="1 5" id="KW-0489">Methyltransferase</keyword>
<evidence type="ECO:0000313" key="8">
    <source>
        <dbReference type="EMBL" id="KRL84215.1"/>
    </source>
</evidence>
<dbReference type="EMBL" id="AZFT01000053">
    <property type="protein sequence ID" value="KRL84215.1"/>
    <property type="molecule type" value="Genomic_DNA"/>
</dbReference>
<dbReference type="Gene3D" id="1.10.8.10">
    <property type="entry name" value="DNA helicase RuvA subunit, C-terminal domain"/>
    <property type="match status" value="1"/>
</dbReference>
<dbReference type="EC" id="2.1.1.297" evidence="5"/>
<organism evidence="8 9">
    <name type="scientific">Ligilactobacillus apodemi DSM 16634 = JCM 16172</name>
    <dbReference type="NCBI Taxonomy" id="1423724"/>
    <lineage>
        <taxon>Bacteria</taxon>
        <taxon>Bacillati</taxon>
        <taxon>Bacillota</taxon>
        <taxon>Bacilli</taxon>
        <taxon>Lactobacillales</taxon>
        <taxon>Lactobacillaceae</taxon>
        <taxon>Ligilactobacillus</taxon>
    </lineage>
</organism>
<dbReference type="CDD" id="cd02440">
    <property type="entry name" value="AdoMet_MTases"/>
    <property type="match status" value="1"/>
</dbReference>
<dbReference type="InterPro" id="IPR040758">
    <property type="entry name" value="PrmC_N"/>
</dbReference>
<dbReference type="OrthoDB" id="9800643at2"/>
<comment type="function">
    <text evidence="5">Methylates the class 1 translation termination release factors RF1/PrfA and RF2/PrfB on the glutamine residue of the universally conserved GGQ motif.</text>
</comment>
<comment type="caution">
    <text evidence="8">The sequence shown here is derived from an EMBL/GenBank/DDBJ whole genome shotgun (WGS) entry which is preliminary data.</text>
</comment>
<dbReference type="Pfam" id="PF05175">
    <property type="entry name" value="MTS"/>
    <property type="match status" value="1"/>
</dbReference>
<dbReference type="Proteomes" id="UP000051324">
    <property type="component" value="Unassembled WGS sequence"/>
</dbReference>
<proteinExistence type="inferred from homology"/>
<comment type="catalytic activity">
    <reaction evidence="4 5">
        <text>L-glutaminyl-[peptide chain release factor] + S-adenosyl-L-methionine = N(5)-methyl-L-glutaminyl-[peptide chain release factor] + S-adenosyl-L-homocysteine + H(+)</text>
        <dbReference type="Rhea" id="RHEA:42896"/>
        <dbReference type="Rhea" id="RHEA-COMP:10271"/>
        <dbReference type="Rhea" id="RHEA-COMP:10272"/>
        <dbReference type="ChEBI" id="CHEBI:15378"/>
        <dbReference type="ChEBI" id="CHEBI:30011"/>
        <dbReference type="ChEBI" id="CHEBI:57856"/>
        <dbReference type="ChEBI" id="CHEBI:59789"/>
        <dbReference type="ChEBI" id="CHEBI:61891"/>
        <dbReference type="EC" id="2.1.1.297"/>
    </reaction>
</comment>
<dbReference type="InterPro" id="IPR029063">
    <property type="entry name" value="SAM-dependent_MTases_sf"/>
</dbReference>
<feature type="binding site" evidence="5">
    <location>
        <begin position="184"/>
        <end position="187"/>
    </location>
    <ligand>
        <name>substrate</name>
    </ligand>
</feature>
<feature type="binding site" evidence="5">
    <location>
        <begin position="120"/>
        <end position="124"/>
    </location>
    <ligand>
        <name>S-adenosyl-L-methionine</name>
        <dbReference type="ChEBI" id="CHEBI:59789"/>
    </ligand>
</feature>
<dbReference type="AlphaFoldDB" id="A0A0R1TS46"/>
<protein>
    <recommendedName>
        <fullName evidence="5">Release factor glutamine methyltransferase</fullName>
        <shortName evidence="5">RF MTase</shortName>
        <ecNumber evidence="5">2.1.1.297</ecNumber>
    </recommendedName>
    <alternativeName>
        <fullName evidence="5">N5-glutamine methyltransferase PrmC</fullName>
    </alternativeName>
    <alternativeName>
        <fullName evidence="5">Protein-(glutamine-N5) MTase PrmC</fullName>
    </alternativeName>
    <alternativeName>
        <fullName evidence="5">Protein-glutamine N-methyltransferase PrmC</fullName>
    </alternativeName>
</protein>
<dbReference type="GO" id="GO:0003676">
    <property type="term" value="F:nucleic acid binding"/>
    <property type="evidence" value="ECO:0007669"/>
    <property type="project" value="InterPro"/>
</dbReference>
<evidence type="ECO:0000256" key="5">
    <source>
        <dbReference type="HAMAP-Rule" id="MF_02126"/>
    </source>
</evidence>
<dbReference type="InterPro" id="IPR050320">
    <property type="entry name" value="N5-glutamine_MTase"/>
</dbReference>
<evidence type="ECO:0000256" key="2">
    <source>
        <dbReference type="ARBA" id="ARBA00022679"/>
    </source>
</evidence>
<dbReference type="Pfam" id="PF17827">
    <property type="entry name" value="PrmC_N"/>
    <property type="match status" value="1"/>
</dbReference>
<comment type="similarity">
    <text evidence="5">Belongs to the protein N5-glutamine methyltransferase family. PrmC subfamily.</text>
</comment>
<dbReference type="NCBIfam" id="TIGR03534">
    <property type="entry name" value="RF_mod_PrmC"/>
    <property type="match status" value="1"/>
</dbReference>
<feature type="binding site" evidence="5">
    <location>
        <position position="184"/>
    </location>
    <ligand>
        <name>S-adenosyl-L-methionine</name>
        <dbReference type="ChEBI" id="CHEBI:59789"/>
    </ligand>
</feature>
<comment type="caution">
    <text evidence="5">Lacks conserved residue(s) required for the propagation of feature annotation.</text>
</comment>
<keyword evidence="3 5" id="KW-0949">S-adenosyl-L-methionine</keyword>
<dbReference type="RefSeq" id="WP_025086811.1">
    <property type="nucleotide sequence ID" value="NZ_AZFT01000053.1"/>
</dbReference>
<accession>A0A0R1TS46</accession>
<evidence type="ECO:0000259" key="7">
    <source>
        <dbReference type="Pfam" id="PF17827"/>
    </source>
</evidence>
<dbReference type="InterPro" id="IPR019874">
    <property type="entry name" value="RF_methyltr_PrmC"/>
</dbReference>
<dbReference type="HAMAP" id="MF_02126">
    <property type="entry name" value="RF_methyltr_PrmC"/>
    <property type="match status" value="1"/>
</dbReference>
<dbReference type="STRING" id="1423724.FC32_GL001499"/>
<dbReference type="Gene3D" id="3.40.50.150">
    <property type="entry name" value="Vaccinia Virus protein VP39"/>
    <property type="match status" value="1"/>
</dbReference>
<evidence type="ECO:0000256" key="4">
    <source>
        <dbReference type="ARBA" id="ARBA00048391"/>
    </source>
</evidence>
<gene>
    <name evidence="5" type="primary">prmC</name>
    <name evidence="8" type="ORF">FC32_GL001499</name>
</gene>
<sequence length="278" mass="31260">MDNVTVFKAQKWAFSFIAEHQKETSAAELLLQGQMNWSTTEMLVHYQDVLSQEQWALFKANVIKYCQGWPAQYLLGKANFFGLELKVTEDTLIPRQETEELVEWILADHKNPELTVLDIGTGTGAIGLSLKTERPTWQVTLSDISPKALAIAKENQARLNVTTTLVESDLLTNIVGTFDVIVSNPPYIATDEADLMDESVLKHEPKTALFAPDNGLYLYKQLAKQLTGHLRPHATLYLEIGFKQAKAVTEIFAQEFPHATVQVKQDITGHDRMVKVSF</sequence>
<evidence type="ECO:0000259" key="6">
    <source>
        <dbReference type="Pfam" id="PF05175"/>
    </source>
</evidence>
<evidence type="ECO:0000256" key="1">
    <source>
        <dbReference type="ARBA" id="ARBA00022603"/>
    </source>
</evidence>
<dbReference type="PATRIC" id="fig|1423724.4.peg.1565"/>
<reference evidence="8 9" key="1">
    <citation type="journal article" date="2015" name="Genome Announc.">
        <title>Expanding the biotechnology potential of lactobacilli through comparative genomics of 213 strains and associated genera.</title>
        <authorList>
            <person name="Sun Z."/>
            <person name="Harris H.M."/>
            <person name="McCann A."/>
            <person name="Guo C."/>
            <person name="Argimon S."/>
            <person name="Zhang W."/>
            <person name="Yang X."/>
            <person name="Jeffery I.B."/>
            <person name="Cooney J.C."/>
            <person name="Kagawa T.F."/>
            <person name="Liu W."/>
            <person name="Song Y."/>
            <person name="Salvetti E."/>
            <person name="Wrobel A."/>
            <person name="Rasinkangas P."/>
            <person name="Parkhill J."/>
            <person name="Rea M.C."/>
            <person name="O'Sullivan O."/>
            <person name="Ritari J."/>
            <person name="Douillard F.P."/>
            <person name="Paul Ross R."/>
            <person name="Yang R."/>
            <person name="Briner A.E."/>
            <person name="Felis G.E."/>
            <person name="de Vos W.M."/>
            <person name="Barrangou R."/>
            <person name="Klaenhammer T.R."/>
            <person name="Caufield P.W."/>
            <person name="Cui Y."/>
            <person name="Zhang H."/>
            <person name="O'Toole P.W."/>
        </authorList>
    </citation>
    <scope>NUCLEOTIDE SEQUENCE [LARGE SCALE GENOMIC DNA]</scope>
    <source>
        <strain evidence="8 9">DSM 16634</strain>
    </source>
</reference>
<dbReference type="PANTHER" id="PTHR18895:SF74">
    <property type="entry name" value="MTRF1L RELEASE FACTOR GLUTAMINE METHYLTRANSFERASE"/>
    <property type="match status" value="1"/>
</dbReference>
<dbReference type="GO" id="GO:0102559">
    <property type="term" value="F:peptide chain release factor N(5)-glutamine methyltransferase activity"/>
    <property type="evidence" value="ECO:0007669"/>
    <property type="project" value="UniProtKB-EC"/>
</dbReference>
<evidence type="ECO:0000313" key="9">
    <source>
        <dbReference type="Proteomes" id="UP000051324"/>
    </source>
</evidence>
<dbReference type="PROSITE" id="PS00092">
    <property type="entry name" value="N6_MTASE"/>
    <property type="match status" value="1"/>
</dbReference>
<dbReference type="NCBIfam" id="TIGR00536">
    <property type="entry name" value="hemK_fam"/>
    <property type="match status" value="1"/>
</dbReference>
<dbReference type="InterPro" id="IPR004556">
    <property type="entry name" value="HemK-like"/>
</dbReference>
<keyword evidence="9" id="KW-1185">Reference proteome</keyword>
<dbReference type="GO" id="GO:0032259">
    <property type="term" value="P:methylation"/>
    <property type="evidence" value="ECO:0007669"/>
    <property type="project" value="UniProtKB-KW"/>
</dbReference>